<dbReference type="GO" id="GO:0009252">
    <property type="term" value="P:peptidoglycan biosynthetic process"/>
    <property type="evidence" value="ECO:0007669"/>
    <property type="project" value="UniProtKB-KW"/>
</dbReference>
<dbReference type="GO" id="GO:0008955">
    <property type="term" value="F:peptidoglycan glycosyltransferase activity"/>
    <property type="evidence" value="ECO:0007669"/>
    <property type="project" value="UniProtKB-EC"/>
</dbReference>
<feature type="transmembrane region" description="Helical" evidence="22">
    <location>
        <begin position="90"/>
        <end position="109"/>
    </location>
</feature>
<comment type="similarity">
    <text evidence="16">Belongs to the SEDS family. FtsW subfamily.</text>
</comment>
<dbReference type="InterPro" id="IPR013437">
    <property type="entry name" value="FtsW"/>
</dbReference>
<dbReference type="RefSeq" id="WP_071061937.1">
    <property type="nucleotide sequence ID" value="NZ_MKIE01000002.1"/>
</dbReference>
<keyword evidence="9" id="KW-0573">Peptidoglycan synthesis</keyword>
<dbReference type="PANTHER" id="PTHR30474">
    <property type="entry name" value="CELL CYCLE PROTEIN"/>
    <property type="match status" value="1"/>
</dbReference>
<gene>
    <name evidence="23" type="primary">ftsW_1</name>
    <name evidence="23" type="ORF">EUAN_08150</name>
</gene>
<dbReference type="PANTHER" id="PTHR30474:SF2">
    <property type="entry name" value="PEPTIDOGLYCAN GLYCOSYLTRANSFERASE FTSW-RELATED"/>
    <property type="match status" value="1"/>
</dbReference>
<keyword evidence="4" id="KW-0132">Cell division</keyword>
<evidence type="ECO:0000256" key="3">
    <source>
        <dbReference type="ARBA" id="ARBA00022475"/>
    </source>
</evidence>
<keyword evidence="5" id="KW-0328">Glycosyltransferase</keyword>
<feature type="transmembrane region" description="Helical" evidence="22">
    <location>
        <begin position="287"/>
        <end position="307"/>
    </location>
</feature>
<feature type="transmembrane region" description="Helical" evidence="22">
    <location>
        <begin position="319"/>
        <end position="341"/>
    </location>
</feature>
<keyword evidence="3" id="KW-1003">Cell membrane</keyword>
<reference evidence="23 24" key="1">
    <citation type="submission" date="2016-09" db="EMBL/GenBank/DDBJ databases">
        <title>Genome sequence of Eubacterium angustum.</title>
        <authorList>
            <person name="Poehlein A."/>
            <person name="Daniel R."/>
        </authorList>
    </citation>
    <scope>NUCLEOTIDE SEQUENCE [LARGE SCALE GENOMIC DNA]</scope>
    <source>
        <strain evidence="23 24">DSM 1989</strain>
    </source>
</reference>
<comment type="pathway">
    <text evidence="2">Cell wall biogenesis; peptidoglycan biosynthesis.</text>
</comment>
<evidence type="ECO:0000313" key="24">
    <source>
        <dbReference type="Proteomes" id="UP000180254"/>
    </source>
</evidence>
<dbReference type="EC" id="2.4.99.28" evidence="19"/>
<evidence type="ECO:0000256" key="22">
    <source>
        <dbReference type="SAM" id="Phobius"/>
    </source>
</evidence>
<keyword evidence="8" id="KW-0133">Cell shape</keyword>
<evidence type="ECO:0000256" key="12">
    <source>
        <dbReference type="ARBA" id="ARBA00023306"/>
    </source>
</evidence>
<evidence type="ECO:0000256" key="2">
    <source>
        <dbReference type="ARBA" id="ARBA00004752"/>
    </source>
</evidence>
<keyword evidence="10 22" id="KW-1133">Transmembrane helix</keyword>
<feature type="transmembrane region" description="Helical" evidence="22">
    <location>
        <begin position="59"/>
        <end position="78"/>
    </location>
</feature>
<dbReference type="NCBIfam" id="TIGR02614">
    <property type="entry name" value="ftsW"/>
    <property type="match status" value="1"/>
</dbReference>
<feature type="transmembrane region" description="Helical" evidence="22">
    <location>
        <begin position="121"/>
        <end position="144"/>
    </location>
</feature>
<dbReference type="GO" id="GO:0008360">
    <property type="term" value="P:regulation of cell shape"/>
    <property type="evidence" value="ECO:0007669"/>
    <property type="project" value="UniProtKB-KW"/>
</dbReference>
<evidence type="ECO:0000256" key="17">
    <source>
        <dbReference type="ARBA" id="ARBA00041185"/>
    </source>
</evidence>
<feature type="transmembrane region" description="Helical" evidence="22">
    <location>
        <begin position="21"/>
        <end position="39"/>
    </location>
</feature>
<dbReference type="GO" id="GO:0005886">
    <property type="term" value="C:plasma membrane"/>
    <property type="evidence" value="ECO:0007669"/>
    <property type="project" value="UniProtKB-SubCell"/>
</dbReference>
<evidence type="ECO:0000313" key="23">
    <source>
        <dbReference type="EMBL" id="OHW63031.1"/>
    </source>
</evidence>
<evidence type="ECO:0000256" key="1">
    <source>
        <dbReference type="ARBA" id="ARBA00004651"/>
    </source>
</evidence>
<name>A0A1S1V8T8_9FIRM</name>
<dbReference type="AlphaFoldDB" id="A0A1S1V8T8"/>
<comment type="function">
    <text evidence="21">Peptidoglycan polymerase that is essential for cell division.</text>
</comment>
<organism evidence="23 24">
    <name type="scientific">Andreesenia angusta</name>
    <dbReference type="NCBI Taxonomy" id="39480"/>
    <lineage>
        <taxon>Bacteria</taxon>
        <taxon>Bacillati</taxon>
        <taxon>Bacillota</taxon>
        <taxon>Tissierellia</taxon>
        <taxon>Tissierellales</taxon>
        <taxon>Gottschalkiaceae</taxon>
        <taxon>Andreesenia</taxon>
    </lineage>
</organism>
<evidence type="ECO:0000256" key="11">
    <source>
        <dbReference type="ARBA" id="ARBA00023136"/>
    </source>
</evidence>
<evidence type="ECO:0000256" key="7">
    <source>
        <dbReference type="ARBA" id="ARBA00022692"/>
    </source>
</evidence>
<evidence type="ECO:0000256" key="20">
    <source>
        <dbReference type="ARBA" id="ARBA00049902"/>
    </source>
</evidence>
<protein>
    <recommendedName>
        <fullName evidence="17">Probable peptidoglycan glycosyltransferase FtsW</fullName>
        <ecNumber evidence="19">2.4.99.28</ecNumber>
    </recommendedName>
    <alternativeName>
        <fullName evidence="18">Cell division protein FtsW</fullName>
    </alternativeName>
    <alternativeName>
        <fullName evidence="15">Cell wall polymerase</fullName>
    </alternativeName>
    <alternativeName>
        <fullName evidence="14">Peptidoglycan polymerase</fullName>
    </alternativeName>
</protein>
<evidence type="ECO:0000256" key="18">
    <source>
        <dbReference type="ARBA" id="ARBA00041418"/>
    </source>
</evidence>
<keyword evidence="24" id="KW-1185">Reference proteome</keyword>
<keyword evidence="13" id="KW-0961">Cell wall biogenesis/degradation</keyword>
<dbReference type="Pfam" id="PF01098">
    <property type="entry name" value="FTSW_RODA_SPOVE"/>
    <property type="match status" value="1"/>
</dbReference>
<evidence type="ECO:0000256" key="21">
    <source>
        <dbReference type="ARBA" id="ARBA00049966"/>
    </source>
</evidence>
<evidence type="ECO:0000256" key="15">
    <source>
        <dbReference type="ARBA" id="ARBA00033270"/>
    </source>
</evidence>
<dbReference type="InterPro" id="IPR001182">
    <property type="entry name" value="FtsW/RodA"/>
</dbReference>
<dbReference type="Proteomes" id="UP000180254">
    <property type="component" value="Unassembled WGS sequence"/>
</dbReference>
<sequence>MEKKESGDRKKPRGKKPPVDFVLLAAIIGIIVIGLVMVFSSSWPDAISNPAYKGDGMHFFKRQLVFFVVGLLGMAIASRIDYRFWKRIAPVMYVCSLILGAAVMTPLGVELNGAKRWINVGVTLLMPSDIMKISAVIFLAAFMSRRKRKMKKFGDGFLYAMLIIAIPCAIILGLQSDLGTSGMLGITLFIMLFIGGGRMTYLACTGLLGVAAGGLLAYTKPYRWRRVTTFLDPFKDKYGDGWQVVQSLYAIGSGGVMGAGLGQSKQKYYYIPEPYSDFIFSIFAEEFGFLGVAIVLGLYAAVAWRGFKIAISAKDSFGSYLAVGITSLVMVQTAIHIAVVSSSMPATGITMPFMSYGGTSLVIYMFAIGILLNISRNMKMNRS</sequence>
<comment type="subcellular location">
    <subcellularLocation>
        <location evidence="1">Cell membrane</location>
        <topology evidence="1">Multi-pass membrane protein</topology>
    </subcellularLocation>
</comment>
<keyword evidence="11 22" id="KW-0472">Membrane</keyword>
<evidence type="ECO:0000256" key="13">
    <source>
        <dbReference type="ARBA" id="ARBA00023316"/>
    </source>
</evidence>
<comment type="caution">
    <text evidence="23">The sequence shown here is derived from an EMBL/GenBank/DDBJ whole genome shotgun (WGS) entry which is preliminary data.</text>
</comment>
<feature type="transmembrane region" description="Helical" evidence="22">
    <location>
        <begin position="353"/>
        <end position="374"/>
    </location>
</feature>
<dbReference type="STRING" id="39480.EUAN_08150"/>
<comment type="catalytic activity">
    <reaction evidence="20">
        <text>[GlcNAc-(1-&gt;4)-Mur2Ac(oyl-L-Ala-gamma-D-Glu-L-Lys-D-Ala-D-Ala)](n)-di-trans,octa-cis-undecaprenyl diphosphate + beta-D-GlcNAc-(1-&gt;4)-Mur2Ac(oyl-L-Ala-gamma-D-Glu-L-Lys-D-Ala-D-Ala)-di-trans,octa-cis-undecaprenyl diphosphate = [GlcNAc-(1-&gt;4)-Mur2Ac(oyl-L-Ala-gamma-D-Glu-L-Lys-D-Ala-D-Ala)](n+1)-di-trans,octa-cis-undecaprenyl diphosphate + di-trans,octa-cis-undecaprenyl diphosphate + H(+)</text>
        <dbReference type="Rhea" id="RHEA:23708"/>
        <dbReference type="Rhea" id="RHEA-COMP:9602"/>
        <dbReference type="Rhea" id="RHEA-COMP:9603"/>
        <dbReference type="ChEBI" id="CHEBI:15378"/>
        <dbReference type="ChEBI" id="CHEBI:58405"/>
        <dbReference type="ChEBI" id="CHEBI:60033"/>
        <dbReference type="ChEBI" id="CHEBI:78435"/>
        <dbReference type="EC" id="2.4.99.28"/>
    </reaction>
</comment>
<evidence type="ECO:0000256" key="14">
    <source>
        <dbReference type="ARBA" id="ARBA00032370"/>
    </source>
</evidence>
<evidence type="ECO:0000256" key="8">
    <source>
        <dbReference type="ARBA" id="ARBA00022960"/>
    </source>
</evidence>
<proteinExistence type="inferred from homology"/>
<evidence type="ECO:0000256" key="6">
    <source>
        <dbReference type="ARBA" id="ARBA00022679"/>
    </source>
</evidence>
<dbReference type="GO" id="GO:0032153">
    <property type="term" value="C:cell division site"/>
    <property type="evidence" value="ECO:0007669"/>
    <property type="project" value="TreeGrafter"/>
</dbReference>
<keyword evidence="6" id="KW-0808">Transferase</keyword>
<evidence type="ECO:0000256" key="4">
    <source>
        <dbReference type="ARBA" id="ARBA00022618"/>
    </source>
</evidence>
<keyword evidence="12" id="KW-0131">Cell cycle</keyword>
<keyword evidence="7 22" id="KW-0812">Transmembrane</keyword>
<accession>A0A1S1V8T8</accession>
<evidence type="ECO:0000256" key="16">
    <source>
        <dbReference type="ARBA" id="ARBA00038053"/>
    </source>
</evidence>
<feature type="transmembrane region" description="Helical" evidence="22">
    <location>
        <begin position="156"/>
        <end position="172"/>
    </location>
</feature>
<dbReference type="GO" id="GO:0051301">
    <property type="term" value="P:cell division"/>
    <property type="evidence" value="ECO:0007669"/>
    <property type="project" value="UniProtKB-KW"/>
</dbReference>
<evidence type="ECO:0000256" key="10">
    <source>
        <dbReference type="ARBA" id="ARBA00022989"/>
    </source>
</evidence>
<evidence type="ECO:0000256" key="19">
    <source>
        <dbReference type="ARBA" id="ARBA00044770"/>
    </source>
</evidence>
<dbReference type="EMBL" id="MKIE01000002">
    <property type="protein sequence ID" value="OHW63031.1"/>
    <property type="molecule type" value="Genomic_DNA"/>
</dbReference>
<evidence type="ECO:0000256" key="9">
    <source>
        <dbReference type="ARBA" id="ARBA00022984"/>
    </source>
</evidence>
<dbReference type="OrthoDB" id="9812661at2"/>
<dbReference type="GO" id="GO:0015648">
    <property type="term" value="F:lipid-linked peptidoglycan transporter activity"/>
    <property type="evidence" value="ECO:0007669"/>
    <property type="project" value="TreeGrafter"/>
</dbReference>
<dbReference type="GO" id="GO:0071555">
    <property type="term" value="P:cell wall organization"/>
    <property type="evidence" value="ECO:0007669"/>
    <property type="project" value="UniProtKB-KW"/>
</dbReference>
<feature type="transmembrane region" description="Helical" evidence="22">
    <location>
        <begin position="201"/>
        <end position="219"/>
    </location>
</feature>
<evidence type="ECO:0000256" key="5">
    <source>
        <dbReference type="ARBA" id="ARBA00022676"/>
    </source>
</evidence>